<accession>A0ABP9QSW2</accession>
<dbReference type="InterPro" id="IPR010982">
    <property type="entry name" value="Lambda_DNA-bd_dom_sf"/>
</dbReference>
<proteinExistence type="predicted"/>
<organism evidence="1 2">
    <name type="scientific">Pseudonocardia eucalypti</name>
    <dbReference type="NCBI Taxonomy" id="648755"/>
    <lineage>
        <taxon>Bacteria</taxon>
        <taxon>Bacillati</taxon>
        <taxon>Actinomycetota</taxon>
        <taxon>Actinomycetes</taxon>
        <taxon>Pseudonocardiales</taxon>
        <taxon>Pseudonocardiaceae</taxon>
        <taxon>Pseudonocardia</taxon>
    </lineage>
</organism>
<dbReference type="Pfam" id="PF13560">
    <property type="entry name" value="HTH_31"/>
    <property type="match status" value="1"/>
</dbReference>
<comment type="caution">
    <text evidence="1">The sequence shown here is derived from an EMBL/GenBank/DDBJ whole genome shotgun (WGS) entry which is preliminary data.</text>
</comment>
<evidence type="ECO:0008006" key="3">
    <source>
        <dbReference type="Google" id="ProtNLM"/>
    </source>
</evidence>
<protein>
    <recommendedName>
        <fullName evidence="3">Helix-turn-helix protein</fullName>
    </recommendedName>
</protein>
<sequence length="283" mass="30880">MYPSWVTETVPSLALPDWAWKQPKVRRALVDRDVAGLFRAAQQYAGASQSRIATATGILQGRVSEIIRGSRSVTTLELFERIADGLGMPDDARMRFGLAPRHPAGLDHLGASGRAEILAVYPSQSTARKDIAGLAATAREMEVLAVRGLGILGLNDSMLRAHIQEAKPAVRVLLLDPDCPAAERRAAEIGESLGTFAAGIRLSVERLRELNDEIGTVQCHLYDLLPTWRVIGLDSTLFVSAFGDSHEGHTSPMYRLAGSPHGALHRGFQRFTDELRRTARQVV</sequence>
<dbReference type="EMBL" id="BAABJP010000036">
    <property type="protein sequence ID" value="GAA5166856.1"/>
    <property type="molecule type" value="Genomic_DNA"/>
</dbReference>
<dbReference type="Gene3D" id="1.10.260.40">
    <property type="entry name" value="lambda repressor-like DNA-binding domains"/>
    <property type="match status" value="1"/>
</dbReference>
<keyword evidence="2" id="KW-1185">Reference proteome</keyword>
<name>A0ABP9QSW2_9PSEU</name>
<dbReference type="CDD" id="cd00093">
    <property type="entry name" value="HTH_XRE"/>
    <property type="match status" value="1"/>
</dbReference>
<evidence type="ECO:0000313" key="2">
    <source>
        <dbReference type="Proteomes" id="UP001428817"/>
    </source>
</evidence>
<dbReference type="SUPFAM" id="SSF47413">
    <property type="entry name" value="lambda repressor-like DNA-binding domains"/>
    <property type="match status" value="1"/>
</dbReference>
<dbReference type="InterPro" id="IPR001387">
    <property type="entry name" value="Cro/C1-type_HTH"/>
</dbReference>
<evidence type="ECO:0000313" key="1">
    <source>
        <dbReference type="EMBL" id="GAA5166856.1"/>
    </source>
</evidence>
<reference evidence="2" key="1">
    <citation type="journal article" date="2019" name="Int. J. Syst. Evol. Microbiol.">
        <title>The Global Catalogue of Microorganisms (GCM) 10K type strain sequencing project: providing services to taxonomists for standard genome sequencing and annotation.</title>
        <authorList>
            <consortium name="The Broad Institute Genomics Platform"/>
            <consortium name="The Broad Institute Genome Sequencing Center for Infectious Disease"/>
            <person name="Wu L."/>
            <person name="Ma J."/>
        </authorList>
    </citation>
    <scope>NUCLEOTIDE SEQUENCE [LARGE SCALE GENOMIC DNA]</scope>
    <source>
        <strain evidence="2">JCM 18303</strain>
    </source>
</reference>
<dbReference type="Proteomes" id="UP001428817">
    <property type="component" value="Unassembled WGS sequence"/>
</dbReference>
<gene>
    <name evidence="1" type="ORF">GCM10023321_58660</name>
</gene>